<reference evidence="3" key="2">
    <citation type="submission" date="2025-09" db="UniProtKB">
        <authorList>
            <consortium name="Ensembl"/>
        </authorList>
    </citation>
    <scope>IDENTIFICATION</scope>
</reference>
<dbReference type="GO" id="GO:0000978">
    <property type="term" value="F:RNA polymerase II cis-regulatory region sequence-specific DNA binding"/>
    <property type="evidence" value="ECO:0007669"/>
    <property type="project" value="TreeGrafter"/>
</dbReference>
<dbReference type="PANTHER" id="PTHR46105">
    <property type="entry name" value="AGAP004733-PA"/>
    <property type="match status" value="1"/>
</dbReference>
<name>A0A8B9F3Y7_9PSIT</name>
<proteinExistence type="predicted"/>
<protein>
    <recommendedName>
        <fullName evidence="2">BTB domain-containing protein</fullName>
    </recommendedName>
</protein>
<dbReference type="Ensembl" id="ENSACOT00000003431.1">
    <property type="protein sequence ID" value="ENSACOP00000003313.1"/>
    <property type="gene ID" value="ENSACOG00000002327.1"/>
</dbReference>
<evidence type="ECO:0000259" key="2">
    <source>
        <dbReference type="PROSITE" id="PS50097"/>
    </source>
</evidence>
<dbReference type="SUPFAM" id="SSF54695">
    <property type="entry name" value="POZ domain"/>
    <property type="match status" value="1"/>
</dbReference>
<feature type="domain" description="BTB" evidence="2">
    <location>
        <begin position="27"/>
        <end position="52"/>
    </location>
</feature>
<reference evidence="3" key="1">
    <citation type="submission" date="2025-08" db="UniProtKB">
        <authorList>
            <consortium name="Ensembl"/>
        </authorList>
    </citation>
    <scope>IDENTIFICATION</scope>
</reference>
<dbReference type="PANTHER" id="PTHR46105:SF14">
    <property type="entry name" value="ZINC FINGER AND BTB DOMAIN-CONTAINING PROTEIN 22"/>
    <property type="match status" value="1"/>
</dbReference>
<feature type="region of interest" description="Disordered" evidence="1">
    <location>
        <begin position="77"/>
        <end position="125"/>
    </location>
</feature>
<dbReference type="InterPro" id="IPR011333">
    <property type="entry name" value="SKP1/BTB/POZ_sf"/>
</dbReference>
<organism evidence="3 4">
    <name type="scientific">Amazona collaria</name>
    <name type="common">yellow-billed parrot</name>
    <dbReference type="NCBI Taxonomy" id="241587"/>
    <lineage>
        <taxon>Eukaryota</taxon>
        <taxon>Metazoa</taxon>
        <taxon>Chordata</taxon>
        <taxon>Craniata</taxon>
        <taxon>Vertebrata</taxon>
        <taxon>Euteleostomi</taxon>
        <taxon>Archelosauria</taxon>
        <taxon>Archosauria</taxon>
        <taxon>Dinosauria</taxon>
        <taxon>Saurischia</taxon>
        <taxon>Theropoda</taxon>
        <taxon>Coelurosauria</taxon>
        <taxon>Aves</taxon>
        <taxon>Neognathae</taxon>
        <taxon>Neoaves</taxon>
        <taxon>Telluraves</taxon>
        <taxon>Australaves</taxon>
        <taxon>Psittaciformes</taxon>
        <taxon>Psittacidae</taxon>
        <taxon>Amazona</taxon>
    </lineage>
</organism>
<dbReference type="InterPro" id="IPR000210">
    <property type="entry name" value="BTB/POZ_dom"/>
</dbReference>
<feature type="compositionally biased region" description="Gly residues" evidence="1">
    <location>
        <begin position="80"/>
        <end position="91"/>
    </location>
</feature>
<dbReference type="InterPro" id="IPR050457">
    <property type="entry name" value="ZnFinger_BTB_dom_contain"/>
</dbReference>
<keyword evidence="4" id="KW-1185">Reference proteome</keyword>
<evidence type="ECO:0000313" key="4">
    <source>
        <dbReference type="Proteomes" id="UP000694522"/>
    </source>
</evidence>
<dbReference type="GO" id="GO:0000981">
    <property type="term" value="F:DNA-binding transcription factor activity, RNA polymerase II-specific"/>
    <property type="evidence" value="ECO:0007669"/>
    <property type="project" value="TreeGrafter"/>
</dbReference>
<dbReference type="AlphaFoldDB" id="A0A8B9F3Y7"/>
<dbReference type="Pfam" id="PF00651">
    <property type="entry name" value="BTB"/>
    <property type="match status" value="1"/>
</dbReference>
<accession>A0A8B9F3Y7</accession>
<dbReference type="Gene3D" id="3.30.710.10">
    <property type="entry name" value="Potassium Channel Kv1.1, Chain A"/>
    <property type="match status" value="1"/>
</dbReference>
<evidence type="ECO:0000256" key="1">
    <source>
        <dbReference type="SAM" id="MobiDB-lite"/>
    </source>
</evidence>
<dbReference type="Proteomes" id="UP000694522">
    <property type="component" value="Unplaced"/>
</dbReference>
<dbReference type="PROSITE" id="PS50097">
    <property type="entry name" value="BTB"/>
    <property type="match status" value="1"/>
</dbReference>
<evidence type="ECO:0000313" key="3">
    <source>
        <dbReference type="Ensembl" id="ENSACOP00000003313.1"/>
    </source>
</evidence>
<sequence length="125" mass="12901">MGFGSKSVGVGALLANLNQQRLDGRLCDLSIHVRGRVFRAHRAVMAASSPYFHDQTVLGSAYTGRLSMAPEALVHLLTGPGDGRGADGGGTPLRPSDDGRGGTQLHPSGDVHGGTHLHPSGDVRG</sequence>